<keyword evidence="1" id="KW-0472">Membrane</keyword>
<reference evidence="2" key="1">
    <citation type="journal article" date="2023" name="bioRxiv">
        <title>Improved chromosome-level genome assembly for marigold (Tagetes erecta).</title>
        <authorList>
            <person name="Jiang F."/>
            <person name="Yuan L."/>
            <person name="Wang S."/>
            <person name="Wang H."/>
            <person name="Xu D."/>
            <person name="Wang A."/>
            <person name="Fan W."/>
        </authorList>
    </citation>
    <scope>NUCLEOTIDE SEQUENCE</scope>
    <source>
        <strain evidence="2">WSJ</strain>
        <tissue evidence="2">Leaf</tissue>
    </source>
</reference>
<keyword evidence="1" id="KW-0812">Transmembrane</keyword>
<evidence type="ECO:0000313" key="2">
    <source>
        <dbReference type="EMBL" id="KAK1407642.1"/>
    </source>
</evidence>
<proteinExistence type="predicted"/>
<evidence type="ECO:0000313" key="3">
    <source>
        <dbReference type="Proteomes" id="UP001229421"/>
    </source>
</evidence>
<accession>A0AAD8NG29</accession>
<dbReference type="Proteomes" id="UP001229421">
    <property type="component" value="Unassembled WGS sequence"/>
</dbReference>
<sequence>MMKIAGDDEAKKIKTTISLFLLCYKSSSLTHHQFPLLQSPPPLSNHNLPQNGSTSPDPHKLAYAINLSAILLPLGCIASYFHHQQLYKIKITAEQDPDVVDNVRNLVICVFFLVAD</sequence>
<dbReference type="EMBL" id="JAUHHV010000011">
    <property type="protein sequence ID" value="KAK1407642.1"/>
    <property type="molecule type" value="Genomic_DNA"/>
</dbReference>
<protein>
    <submittedName>
        <fullName evidence="2">Uncharacterized protein</fullName>
    </submittedName>
</protein>
<feature type="transmembrane region" description="Helical" evidence="1">
    <location>
        <begin position="61"/>
        <end position="81"/>
    </location>
</feature>
<organism evidence="2 3">
    <name type="scientific">Tagetes erecta</name>
    <name type="common">African marigold</name>
    <dbReference type="NCBI Taxonomy" id="13708"/>
    <lineage>
        <taxon>Eukaryota</taxon>
        <taxon>Viridiplantae</taxon>
        <taxon>Streptophyta</taxon>
        <taxon>Embryophyta</taxon>
        <taxon>Tracheophyta</taxon>
        <taxon>Spermatophyta</taxon>
        <taxon>Magnoliopsida</taxon>
        <taxon>eudicotyledons</taxon>
        <taxon>Gunneridae</taxon>
        <taxon>Pentapetalae</taxon>
        <taxon>asterids</taxon>
        <taxon>campanulids</taxon>
        <taxon>Asterales</taxon>
        <taxon>Asteraceae</taxon>
        <taxon>Asteroideae</taxon>
        <taxon>Heliantheae alliance</taxon>
        <taxon>Tageteae</taxon>
        <taxon>Tagetes</taxon>
    </lineage>
</organism>
<name>A0AAD8NG29_TARER</name>
<keyword evidence="1" id="KW-1133">Transmembrane helix</keyword>
<dbReference type="AlphaFoldDB" id="A0AAD8NG29"/>
<keyword evidence="3" id="KW-1185">Reference proteome</keyword>
<evidence type="ECO:0000256" key="1">
    <source>
        <dbReference type="SAM" id="Phobius"/>
    </source>
</evidence>
<comment type="caution">
    <text evidence="2">The sequence shown here is derived from an EMBL/GenBank/DDBJ whole genome shotgun (WGS) entry which is preliminary data.</text>
</comment>
<gene>
    <name evidence="2" type="ORF">QVD17_39263</name>
</gene>